<accession>A0A812XCU2</accession>
<keyword evidence="3" id="KW-1185">Reference proteome</keyword>
<protein>
    <submittedName>
        <fullName evidence="2">Ppk5 protein</fullName>
    </submittedName>
</protein>
<feature type="non-terminal residue" evidence="2">
    <location>
        <position position="290"/>
    </location>
</feature>
<gene>
    <name evidence="2" type="primary">ppk5</name>
    <name evidence="2" type="ORF">SNEC2469_LOCUS21067</name>
</gene>
<proteinExistence type="predicted"/>
<evidence type="ECO:0000313" key="3">
    <source>
        <dbReference type="Proteomes" id="UP000601435"/>
    </source>
</evidence>
<dbReference type="AlphaFoldDB" id="A0A812XCU2"/>
<sequence>CYASVEVSGILPGPPSAAASRSKASSPQEPEASHKELEEAQAQVIPPRLPGEVPVPLPGWRVACRLSPEDARSRWGSRPRPGGGQPTGFAQLQVSVEPEGPLEFPVQLVPSWVEPAVASLFAGRYEVQRALPRRPWAHQLFEVFDREDGVSRALEVFELSGTEEAQRLTRRLQIEFLDEEGGLFLRSRHAFLGLPSHVGVVEDLHKASLWEELGRCDPSSGRACFVLLEAAAAALRGLQRLHSHNWVMCKVSPESLCLALDGRWKLTGVHAAQKVSELEPSCWGATLLPE</sequence>
<feature type="compositionally biased region" description="Low complexity" evidence="1">
    <location>
        <begin position="16"/>
        <end position="27"/>
    </location>
</feature>
<dbReference type="InterPro" id="IPR011009">
    <property type="entry name" value="Kinase-like_dom_sf"/>
</dbReference>
<feature type="non-terminal residue" evidence="2">
    <location>
        <position position="1"/>
    </location>
</feature>
<name>A0A812XCU2_9DINO</name>
<reference evidence="2" key="1">
    <citation type="submission" date="2021-02" db="EMBL/GenBank/DDBJ databases">
        <authorList>
            <person name="Dougan E. K."/>
            <person name="Rhodes N."/>
            <person name="Thang M."/>
            <person name="Chan C."/>
        </authorList>
    </citation>
    <scope>NUCLEOTIDE SEQUENCE</scope>
</reference>
<dbReference type="EMBL" id="CAJNJA010037133">
    <property type="protein sequence ID" value="CAE7729115.1"/>
    <property type="molecule type" value="Genomic_DNA"/>
</dbReference>
<dbReference type="Proteomes" id="UP000601435">
    <property type="component" value="Unassembled WGS sequence"/>
</dbReference>
<comment type="caution">
    <text evidence="2">The sequence shown here is derived from an EMBL/GenBank/DDBJ whole genome shotgun (WGS) entry which is preliminary data.</text>
</comment>
<dbReference type="SUPFAM" id="SSF56112">
    <property type="entry name" value="Protein kinase-like (PK-like)"/>
    <property type="match status" value="1"/>
</dbReference>
<organism evidence="2 3">
    <name type="scientific">Symbiodinium necroappetens</name>
    <dbReference type="NCBI Taxonomy" id="1628268"/>
    <lineage>
        <taxon>Eukaryota</taxon>
        <taxon>Sar</taxon>
        <taxon>Alveolata</taxon>
        <taxon>Dinophyceae</taxon>
        <taxon>Suessiales</taxon>
        <taxon>Symbiodiniaceae</taxon>
        <taxon>Symbiodinium</taxon>
    </lineage>
</organism>
<dbReference type="OrthoDB" id="441992at2759"/>
<evidence type="ECO:0000256" key="1">
    <source>
        <dbReference type="SAM" id="MobiDB-lite"/>
    </source>
</evidence>
<feature type="region of interest" description="Disordered" evidence="1">
    <location>
        <begin position="1"/>
        <end position="50"/>
    </location>
</feature>
<evidence type="ECO:0000313" key="2">
    <source>
        <dbReference type="EMBL" id="CAE7729115.1"/>
    </source>
</evidence>